<dbReference type="Proteomes" id="UP000266301">
    <property type="component" value="Chromosome"/>
</dbReference>
<dbReference type="PANTHER" id="PTHR33841">
    <property type="entry name" value="DNA METHYLTRANSFERASE YEEA-RELATED"/>
    <property type="match status" value="1"/>
</dbReference>
<keyword evidence="2 10" id="KW-0489">Methyltransferase</keyword>
<dbReference type="REBASE" id="272875">
    <property type="entry name" value="M.Csp901ORF4465P"/>
</dbReference>
<dbReference type="GO" id="GO:0003677">
    <property type="term" value="F:DNA binding"/>
    <property type="evidence" value="ECO:0007669"/>
    <property type="project" value="UniProtKB-KW"/>
</dbReference>
<keyword evidence="5" id="KW-0680">Restriction system</keyword>
<dbReference type="Pfam" id="PF12950">
    <property type="entry name" value="TaqI_C"/>
    <property type="match status" value="1"/>
</dbReference>
<organism evidence="10 11">
    <name type="scientific">Clostridium fermenticellae</name>
    <dbReference type="NCBI Taxonomy" id="2068654"/>
    <lineage>
        <taxon>Bacteria</taxon>
        <taxon>Bacillati</taxon>
        <taxon>Bacillota</taxon>
        <taxon>Clostridia</taxon>
        <taxon>Eubacteriales</taxon>
        <taxon>Clostridiaceae</taxon>
        <taxon>Clostridium</taxon>
    </lineage>
</organism>
<feature type="domain" description="Type II methyltransferase M.TaqI-like" evidence="8">
    <location>
        <begin position="171"/>
        <end position="273"/>
    </location>
</feature>
<dbReference type="InterPro" id="IPR050953">
    <property type="entry name" value="N4_N6_ade-DNA_methylase"/>
</dbReference>
<dbReference type="Pfam" id="PF07669">
    <property type="entry name" value="Eco57I"/>
    <property type="match status" value="1"/>
</dbReference>
<evidence type="ECO:0000256" key="3">
    <source>
        <dbReference type="ARBA" id="ARBA00022679"/>
    </source>
</evidence>
<evidence type="ECO:0000313" key="11">
    <source>
        <dbReference type="Proteomes" id="UP000266301"/>
    </source>
</evidence>
<sequence length="584" mass="68806">MEKFEDSVLKLYNIILQPLDIIYKKIAIQNCRKIFGMSENESFGQEYYKVKHYTRATGAIYTPPKLAEYIVNNTINEEDVVKNPYLKILDPACGTGNIIIPGIKRLKSIFEKNLDLINSNNNLDIDFNLVVKHILDNNIYGFDIDKIALKILQIDIFEMYGYVNFNKFITTDFLLTKLNCKYDIIVGNPPYIGHKSIDKAYARILKNIYSNVYSDKGDISYCFFSKSIDNLKFDGKLTFITLRYFMESQSGENLRGLIGNYTYIYKIVDFYGIRPFKGIGIDPVIIFLRNRKLENYNAEVIRPIETKYKGTKLFLDSLFLNKLNKVRKFYVGNLYIKNNKWNLVDENERKILDKIFEKTHYTLDDICTSYQGIITGCDRAFVVDKDTVLNESLETNIIKPWIKSSFIKKNEIIKEDKFLIYSDLIDDEKRYPNIINHIYKYKCKLLDRRECKNGIRKWFELQWGRSPDLFEGKKIIFPYKSSNNRFSIDIGSYFSADVYALCIKEEFKISYEYISELLNSRIYEFYFKTIAKKLGEDLFEYYPNKLMKLKIPLIGDCKRIDDDILDKYFNITASEKQIIDMKNI</sequence>
<evidence type="ECO:0000259" key="8">
    <source>
        <dbReference type="Pfam" id="PF07669"/>
    </source>
</evidence>
<evidence type="ECO:0000256" key="2">
    <source>
        <dbReference type="ARBA" id="ARBA00022603"/>
    </source>
</evidence>
<evidence type="ECO:0000256" key="6">
    <source>
        <dbReference type="ARBA" id="ARBA00023125"/>
    </source>
</evidence>
<dbReference type="GO" id="GO:0009007">
    <property type="term" value="F:site-specific DNA-methyltransferase (adenine-specific) activity"/>
    <property type="evidence" value="ECO:0007669"/>
    <property type="project" value="UniProtKB-EC"/>
</dbReference>
<keyword evidence="6" id="KW-0238">DNA-binding</keyword>
<reference evidence="10 11" key="1">
    <citation type="journal article" date="2019" name="Int. J. Syst. Evol. Microbiol.">
        <title>Clostridium fermenticellae sp. nov., isolated from the mud in a fermentation cellar for the production of the Chinese liquor, baijiu.</title>
        <authorList>
            <person name="Xu P.X."/>
            <person name="Chai L.J."/>
            <person name="Qiu T."/>
            <person name="Zhang X.J."/>
            <person name="Lu Z.M."/>
            <person name="Xiao C."/>
            <person name="Wang S.T."/>
            <person name="Shen C.H."/>
            <person name="Shi J.S."/>
            <person name="Xu Z.H."/>
        </authorList>
    </citation>
    <scope>NUCLEOTIDE SEQUENCE [LARGE SCALE GENOMIC DNA]</scope>
    <source>
        <strain evidence="10 11">JN500901</strain>
    </source>
</reference>
<keyword evidence="3 10" id="KW-0808">Transferase</keyword>
<dbReference type="InterPro" id="IPR002052">
    <property type="entry name" value="DNA_methylase_N6_adenine_CS"/>
</dbReference>
<dbReference type="KEGG" id="cfer:D4Z93_04465"/>
<protein>
    <recommendedName>
        <fullName evidence="1">site-specific DNA-methyltransferase (adenine-specific)</fullName>
        <ecNumber evidence="1">2.1.1.72</ecNumber>
    </recommendedName>
</protein>
<dbReference type="InterPro" id="IPR025931">
    <property type="entry name" value="TaqI_C"/>
</dbReference>
<keyword evidence="11" id="KW-1185">Reference proteome</keyword>
<accession>A0A386H785</accession>
<dbReference type="GO" id="GO:0009307">
    <property type="term" value="P:DNA restriction-modification system"/>
    <property type="evidence" value="ECO:0007669"/>
    <property type="project" value="UniProtKB-KW"/>
</dbReference>
<dbReference type="EMBL" id="CP032416">
    <property type="protein sequence ID" value="AYD41420.1"/>
    <property type="molecule type" value="Genomic_DNA"/>
</dbReference>
<dbReference type="SUPFAM" id="SSF53335">
    <property type="entry name" value="S-adenosyl-L-methionine-dependent methyltransferases"/>
    <property type="match status" value="1"/>
</dbReference>
<gene>
    <name evidence="10" type="ORF">D4Z93_04465</name>
</gene>
<evidence type="ECO:0000256" key="4">
    <source>
        <dbReference type="ARBA" id="ARBA00022691"/>
    </source>
</evidence>
<name>A0A386H785_9CLOT</name>
<feature type="domain" description="TaqI-like C-terminal specificity" evidence="9">
    <location>
        <begin position="429"/>
        <end position="549"/>
    </location>
</feature>
<dbReference type="Gene3D" id="3.40.50.150">
    <property type="entry name" value="Vaccinia Virus protein VP39"/>
    <property type="match status" value="1"/>
</dbReference>
<evidence type="ECO:0000256" key="7">
    <source>
        <dbReference type="ARBA" id="ARBA00047942"/>
    </source>
</evidence>
<evidence type="ECO:0000259" key="9">
    <source>
        <dbReference type="Pfam" id="PF12950"/>
    </source>
</evidence>
<keyword evidence="4" id="KW-0949">S-adenosyl-L-methionine</keyword>
<dbReference type="OrthoDB" id="9815272at2"/>
<dbReference type="InterPro" id="IPR011639">
    <property type="entry name" value="MethylTrfase_TaqI-like_dom"/>
</dbReference>
<dbReference type="PRINTS" id="PR00507">
    <property type="entry name" value="N12N6MTFRASE"/>
</dbReference>
<evidence type="ECO:0000256" key="1">
    <source>
        <dbReference type="ARBA" id="ARBA00011900"/>
    </source>
</evidence>
<evidence type="ECO:0000313" key="10">
    <source>
        <dbReference type="EMBL" id="AYD41420.1"/>
    </source>
</evidence>
<proteinExistence type="predicted"/>
<dbReference type="PANTHER" id="PTHR33841:SF6">
    <property type="entry name" value="TYPE II METHYLTRANSFERASE M.HINDII"/>
    <property type="match status" value="1"/>
</dbReference>
<dbReference type="PROSITE" id="PS00092">
    <property type="entry name" value="N6_MTASE"/>
    <property type="match status" value="1"/>
</dbReference>
<comment type="catalytic activity">
    <reaction evidence="7">
        <text>a 2'-deoxyadenosine in DNA + S-adenosyl-L-methionine = an N(6)-methyl-2'-deoxyadenosine in DNA + S-adenosyl-L-homocysteine + H(+)</text>
        <dbReference type="Rhea" id="RHEA:15197"/>
        <dbReference type="Rhea" id="RHEA-COMP:12418"/>
        <dbReference type="Rhea" id="RHEA-COMP:12419"/>
        <dbReference type="ChEBI" id="CHEBI:15378"/>
        <dbReference type="ChEBI" id="CHEBI:57856"/>
        <dbReference type="ChEBI" id="CHEBI:59789"/>
        <dbReference type="ChEBI" id="CHEBI:90615"/>
        <dbReference type="ChEBI" id="CHEBI:90616"/>
        <dbReference type="EC" id="2.1.1.72"/>
    </reaction>
</comment>
<dbReference type="EC" id="2.1.1.72" evidence="1"/>
<dbReference type="AlphaFoldDB" id="A0A386H785"/>
<evidence type="ECO:0000256" key="5">
    <source>
        <dbReference type="ARBA" id="ARBA00022747"/>
    </source>
</evidence>
<dbReference type="GO" id="GO:0032259">
    <property type="term" value="P:methylation"/>
    <property type="evidence" value="ECO:0007669"/>
    <property type="project" value="UniProtKB-KW"/>
</dbReference>
<dbReference type="InterPro" id="IPR029063">
    <property type="entry name" value="SAM-dependent_MTases_sf"/>
</dbReference>